<dbReference type="SUPFAM" id="SSF117839">
    <property type="entry name" value="WWE domain"/>
    <property type="match status" value="1"/>
</dbReference>
<keyword evidence="4" id="KW-0548">Nucleotidyltransferase</keyword>
<dbReference type="Gene3D" id="3.90.176.10">
    <property type="entry name" value="Toxin ADP-ribosyltransferase, Chain A, domain 1"/>
    <property type="match status" value="1"/>
</dbReference>
<comment type="similarity">
    <text evidence="1 6">Belongs to the Arg-specific ADP-ribosyltransferase family.</text>
</comment>
<comment type="caution">
    <text evidence="8">The sequence shown here is derived from an EMBL/GenBank/DDBJ whole genome shotgun (WGS) entry which is preliminary data.</text>
</comment>
<dbReference type="Proteomes" id="UP000681722">
    <property type="component" value="Unassembled WGS sequence"/>
</dbReference>
<feature type="domain" description="WWE" evidence="7">
    <location>
        <begin position="5"/>
        <end position="86"/>
    </location>
</feature>
<evidence type="ECO:0000256" key="6">
    <source>
        <dbReference type="RuleBase" id="RU361228"/>
    </source>
</evidence>
<accession>A0A814ZY96</accession>
<evidence type="ECO:0000256" key="1">
    <source>
        <dbReference type="ARBA" id="ARBA00009558"/>
    </source>
</evidence>
<comment type="catalytic activity">
    <reaction evidence="5 6">
        <text>L-arginyl-[protein] + NAD(+) = N(omega)-(ADP-D-ribosyl)-L-arginyl-[protein] + nicotinamide + H(+)</text>
        <dbReference type="Rhea" id="RHEA:19149"/>
        <dbReference type="Rhea" id="RHEA-COMP:10532"/>
        <dbReference type="Rhea" id="RHEA-COMP:15087"/>
        <dbReference type="ChEBI" id="CHEBI:15378"/>
        <dbReference type="ChEBI" id="CHEBI:17154"/>
        <dbReference type="ChEBI" id="CHEBI:29965"/>
        <dbReference type="ChEBI" id="CHEBI:57540"/>
        <dbReference type="ChEBI" id="CHEBI:142554"/>
        <dbReference type="EC" id="2.4.2.31"/>
    </reaction>
</comment>
<evidence type="ECO:0000313" key="9">
    <source>
        <dbReference type="EMBL" id="CAF4018634.1"/>
    </source>
</evidence>
<dbReference type="AlphaFoldDB" id="A0A814ZY96"/>
<dbReference type="GO" id="GO:0106274">
    <property type="term" value="F:NAD+-protein-arginine ADP-ribosyltransferase activity"/>
    <property type="evidence" value="ECO:0007669"/>
    <property type="project" value="UniProtKB-EC"/>
</dbReference>
<dbReference type="EMBL" id="CAJNOQ010010371">
    <property type="protein sequence ID" value="CAF1249971.1"/>
    <property type="molecule type" value="Genomic_DNA"/>
</dbReference>
<dbReference type="InterPro" id="IPR000768">
    <property type="entry name" value="ART"/>
</dbReference>
<dbReference type="OrthoDB" id="423533at2759"/>
<protein>
    <recommendedName>
        <fullName evidence="6">NAD(P)(+)--arginine ADP-ribosyltransferase</fullName>
        <ecNumber evidence="6">2.4.2.31</ecNumber>
    </recommendedName>
    <alternativeName>
        <fullName evidence="6">Mono(ADP-ribosyl)transferase</fullName>
    </alternativeName>
</protein>
<evidence type="ECO:0000256" key="2">
    <source>
        <dbReference type="ARBA" id="ARBA00022676"/>
    </source>
</evidence>
<name>A0A814ZY96_9BILA</name>
<keyword evidence="3 6" id="KW-0808">Transferase</keyword>
<dbReference type="SUPFAM" id="SSF56399">
    <property type="entry name" value="ADP-ribosylation"/>
    <property type="match status" value="1"/>
</dbReference>
<dbReference type="Pfam" id="PF02825">
    <property type="entry name" value="WWE"/>
    <property type="match status" value="1"/>
</dbReference>
<dbReference type="Proteomes" id="UP000663829">
    <property type="component" value="Unassembled WGS sequence"/>
</dbReference>
<evidence type="ECO:0000256" key="3">
    <source>
        <dbReference type="ARBA" id="ARBA00022679"/>
    </source>
</evidence>
<organism evidence="8 10">
    <name type="scientific">Didymodactylos carnosus</name>
    <dbReference type="NCBI Taxonomy" id="1234261"/>
    <lineage>
        <taxon>Eukaryota</taxon>
        <taxon>Metazoa</taxon>
        <taxon>Spiralia</taxon>
        <taxon>Gnathifera</taxon>
        <taxon>Rotifera</taxon>
        <taxon>Eurotatoria</taxon>
        <taxon>Bdelloidea</taxon>
        <taxon>Philodinida</taxon>
        <taxon>Philodinidae</taxon>
        <taxon>Didymodactylos</taxon>
    </lineage>
</organism>
<keyword evidence="6" id="KW-0520">NAD</keyword>
<reference evidence="8" key="1">
    <citation type="submission" date="2021-02" db="EMBL/GenBank/DDBJ databases">
        <authorList>
            <person name="Nowell W R."/>
        </authorList>
    </citation>
    <scope>NUCLEOTIDE SEQUENCE</scope>
</reference>
<evidence type="ECO:0000313" key="8">
    <source>
        <dbReference type="EMBL" id="CAF1249971.1"/>
    </source>
</evidence>
<keyword evidence="2 6" id="KW-0328">Glycosyltransferase</keyword>
<evidence type="ECO:0000256" key="4">
    <source>
        <dbReference type="ARBA" id="ARBA00022695"/>
    </source>
</evidence>
<dbReference type="PROSITE" id="PS50918">
    <property type="entry name" value="WWE"/>
    <property type="match status" value="1"/>
</dbReference>
<keyword evidence="6" id="KW-0521">NADP</keyword>
<evidence type="ECO:0000313" key="10">
    <source>
        <dbReference type="Proteomes" id="UP000663829"/>
    </source>
</evidence>
<dbReference type="EMBL" id="CAJOBC010014136">
    <property type="protein sequence ID" value="CAF4018634.1"/>
    <property type="molecule type" value="Genomic_DNA"/>
</dbReference>
<gene>
    <name evidence="8" type="ORF">GPM918_LOCUS26084</name>
    <name evidence="9" type="ORF">SRO942_LOCUS26171</name>
</gene>
<evidence type="ECO:0000259" key="7">
    <source>
        <dbReference type="PROSITE" id="PS50918"/>
    </source>
</evidence>
<dbReference type="Pfam" id="PF01129">
    <property type="entry name" value="ART"/>
    <property type="match status" value="1"/>
</dbReference>
<dbReference type="EC" id="2.4.2.31" evidence="6"/>
<keyword evidence="10" id="KW-1185">Reference proteome</keyword>
<proteinExistence type="inferred from homology"/>
<dbReference type="InterPro" id="IPR004170">
    <property type="entry name" value="WWE_dom"/>
</dbReference>
<dbReference type="Gene3D" id="3.30.720.50">
    <property type="match status" value="1"/>
</dbReference>
<dbReference type="InterPro" id="IPR037197">
    <property type="entry name" value="WWE_dom_sf"/>
</dbReference>
<sequence>MANAVTLFNPGDRSPRIEWAWKSNVDPWLTTEPNQWNSYSDIEADIIERAYQKGLPEVVLDDYHIVFKEFVQISNSSEHQQRPVKRIVHERDQEPRLRKERFLAEPIVPNICFSKNPRCTPFFEEFHEKFPNLDDPIFNDSKRQKLVLKAADGLIEEGKKLGKQKEGEYMAELLHMVEDGTVDQVYACCAYLYCKESFLYKKLNECMRLVVDPDHYQVWRSKVSTFGPFAQLLYVLKFDTDQEAPFYDIEQEASVFNDNQKTPLFETKQETPLTVYRGTNLPPVTIEQFQSTKDKIQFTAFTSTSRSRSKAEHCGGNVLFIIDVAEEDGRDVSSYSGYDEEEHLLHPGFFCFVKSCIPSQNAAKWEIHLRSTSL</sequence>
<dbReference type="GO" id="GO:0016779">
    <property type="term" value="F:nucleotidyltransferase activity"/>
    <property type="evidence" value="ECO:0007669"/>
    <property type="project" value="UniProtKB-KW"/>
</dbReference>
<evidence type="ECO:0000256" key="5">
    <source>
        <dbReference type="ARBA" id="ARBA00047597"/>
    </source>
</evidence>